<sequence length="108" mass="12505">MNTRKMTERITFFSKTGKQNEDGETIEPISTDVYSCWAEVSGMTVRDFKTLSGLETGKDTKVFVIRYHPKPPFDNSMYIRFRGTDYKITEIHVDHADKEYISVKAITI</sequence>
<reference evidence="1 2" key="1">
    <citation type="journal article" date="2014" name="Genome Announc.">
        <title>Whole-Genome Sequence of Streptococcus suis Serotype 4 Reference Strain 6407.</title>
        <authorList>
            <person name="Wang K."/>
            <person name="Chen J."/>
            <person name="Yao H."/>
            <person name="Lu C."/>
        </authorList>
    </citation>
    <scope>NUCLEOTIDE SEQUENCE [LARGE SCALE GENOMIC DNA]</scope>
    <source>
        <strain evidence="1">6407</strain>
    </source>
</reference>
<name>A0A075SJV8_STRSU</name>
<organism evidence="1 2">
    <name type="scientific">Streptococcus suis 6407</name>
    <dbReference type="NCBI Taxonomy" id="1214179"/>
    <lineage>
        <taxon>Bacteria</taxon>
        <taxon>Bacillati</taxon>
        <taxon>Bacillota</taxon>
        <taxon>Bacilli</taxon>
        <taxon>Lactobacillales</taxon>
        <taxon>Streptococcaceae</taxon>
        <taxon>Streptococcus</taxon>
    </lineage>
</organism>
<dbReference type="NCBIfam" id="TIGR01563">
    <property type="entry name" value="gp16_SPP1"/>
    <property type="match status" value="1"/>
</dbReference>
<dbReference type="RefSeq" id="WP_024381297.1">
    <property type="nucleotide sequence ID" value="NZ_ALLE01000028.1"/>
</dbReference>
<dbReference type="InterPro" id="IPR038666">
    <property type="entry name" value="SSP1_head-tail_sf"/>
</dbReference>
<evidence type="ECO:0000313" key="1">
    <source>
        <dbReference type="EMBL" id="AIG44594.1"/>
    </source>
</evidence>
<dbReference type="Pfam" id="PF05521">
    <property type="entry name" value="Phage_HCP"/>
    <property type="match status" value="1"/>
</dbReference>
<evidence type="ECO:0000313" key="2">
    <source>
        <dbReference type="Proteomes" id="UP000028185"/>
    </source>
</evidence>
<proteinExistence type="predicted"/>
<protein>
    <recommendedName>
        <fullName evidence="3">Head-tail adaptor protein</fullName>
    </recommendedName>
</protein>
<evidence type="ECO:0008006" key="3">
    <source>
        <dbReference type="Google" id="ProtNLM"/>
    </source>
</evidence>
<dbReference type="Gene3D" id="2.40.10.270">
    <property type="entry name" value="Bacteriophage SPP1 head-tail adaptor protein"/>
    <property type="match status" value="1"/>
</dbReference>
<dbReference type="Proteomes" id="UP000028185">
    <property type="component" value="Chromosome"/>
</dbReference>
<dbReference type="AlphaFoldDB" id="A0A075SJV8"/>
<accession>A0A075SJV8</accession>
<dbReference type="EMBL" id="CP008921">
    <property type="protein sequence ID" value="AIG44594.1"/>
    <property type="molecule type" value="Genomic_DNA"/>
</dbReference>
<gene>
    <name evidence="1" type="ORF">ID09_11430</name>
</gene>
<dbReference type="PATRIC" id="fig|1214179.4.peg.2280"/>
<dbReference type="HOGENOM" id="CLU_147810_4_0_9"/>
<dbReference type="InterPro" id="IPR008767">
    <property type="entry name" value="Phage_SPP1_head-tail_adaptor"/>
</dbReference>